<reference evidence="2" key="2">
    <citation type="submission" date="2020-09" db="EMBL/GenBank/DDBJ databases">
        <authorList>
            <person name="Sun Q."/>
            <person name="Zhou Y."/>
        </authorList>
    </citation>
    <scope>NUCLEOTIDE SEQUENCE</scope>
    <source>
        <strain evidence="2">CGMCC 1.16134</strain>
    </source>
</reference>
<dbReference type="SUPFAM" id="SSF55383">
    <property type="entry name" value="Copper amine oxidase, domain N"/>
    <property type="match status" value="2"/>
</dbReference>
<keyword evidence="3" id="KW-1185">Reference proteome</keyword>
<dbReference type="RefSeq" id="WP_189030141.1">
    <property type="nucleotide sequence ID" value="NZ_BMKR01000031.1"/>
</dbReference>
<gene>
    <name evidence="2" type="ORF">GCM10010912_52470</name>
</gene>
<sequence>MGKTRIIRGLHTLLALMLILSILPATRVQASENMELQLGLKVGSTRALINGAEIQIDKPFVENGAVMVPLGVFKKTFGSTVSLEKDKVVKVMYGSHTGAMTIGSMTAWKDGIKVQLQAPPRMVSGVLMVPLRFVAGVLGARVSPGDSGGLLVSLTPPRTVDQTAGEPGIEGDAGKTRIGNSYYKWSMNYPTEFIVGNSGGDESIATFMSVDGLYYLEVRAVQQEIPLGADELLEQLIGEAEEGGEMVMDREVYPQAAVPYARIVSQESSGTFWESRKYYADDRVYEVYLTDDTATNYKDLGQYTKLLDSFKPSFDNKDNKLRDLSTVKNGLKTAADNDYGVSLQVPAGWSTDAKHLYYEGGEEGYLGIKVTSAPAGSTLDSWTQELNSKARDSYVPDALLIKGSKPVQISGEPGQVNEVHKNTGKGWLAEYQALLLKDGYRYYVEYVTPAGQEDSSRLADILSSITIDFDWVQENFGKLETDDYAALSRSTVTKNSRTFGFAVDIPRLWTPYQDVFETQNVEYRFTGGWFQIFSIEGGSVENSVNSLKSFYQNKNNDPNGPKIVSEEATTFAGQPATMLTVHQSKKGVAQQVKQIVVGKDEMTYTITVTLNDVNATIRQQEAIDQTLQSFRFTGE</sequence>
<dbReference type="Gene3D" id="3.30.457.10">
    <property type="entry name" value="Copper amine oxidase-like, N-terminal domain"/>
    <property type="match status" value="2"/>
</dbReference>
<dbReference type="InterPro" id="IPR012854">
    <property type="entry name" value="Cu_amine_oxidase-like_N"/>
</dbReference>
<evidence type="ECO:0000313" key="3">
    <source>
        <dbReference type="Proteomes" id="UP000637643"/>
    </source>
</evidence>
<protein>
    <recommendedName>
        <fullName evidence="1">Copper amine oxidase-like N-terminal domain-containing protein</fullName>
    </recommendedName>
</protein>
<accession>A0A917CXA5</accession>
<dbReference type="EMBL" id="BMKR01000031">
    <property type="protein sequence ID" value="GGG01148.1"/>
    <property type="molecule type" value="Genomic_DNA"/>
</dbReference>
<dbReference type="Pfam" id="PF07833">
    <property type="entry name" value="Cu_amine_oxidN1"/>
    <property type="match status" value="1"/>
</dbReference>
<organism evidence="2 3">
    <name type="scientific">Paenibacillus albidus</name>
    <dbReference type="NCBI Taxonomy" id="2041023"/>
    <lineage>
        <taxon>Bacteria</taxon>
        <taxon>Bacillati</taxon>
        <taxon>Bacillota</taxon>
        <taxon>Bacilli</taxon>
        <taxon>Bacillales</taxon>
        <taxon>Paenibacillaceae</taxon>
        <taxon>Paenibacillus</taxon>
    </lineage>
</organism>
<dbReference type="Proteomes" id="UP000637643">
    <property type="component" value="Unassembled WGS sequence"/>
</dbReference>
<dbReference type="InterPro" id="IPR036582">
    <property type="entry name" value="Mao_N_sf"/>
</dbReference>
<evidence type="ECO:0000313" key="2">
    <source>
        <dbReference type="EMBL" id="GGG01148.1"/>
    </source>
</evidence>
<dbReference type="AlphaFoldDB" id="A0A917CXA5"/>
<proteinExistence type="predicted"/>
<evidence type="ECO:0000259" key="1">
    <source>
        <dbReference type="Pfam" id="PF07833"/>
    </source>
</evidence>
<dbReference type="Gene3D" id="3.40.1000.10">
    <property type="entry name" value="Mog1/PsbP, alpha/beta/alpha sandwich"/>
    <property type="match status" value="1"/>
</dbReference>
<name>A0A917CXA5_9BACL</name>
<comment type="caution">
    <text evidence="2">The sequence shown here is derived from an EMBL/GenBank/DDBJ whole genome shotgun (WGS) entry which is preliminary data.</text>
</comment>
<reference evidence="2" key="1">
    <citation type="journal article" date="2014" name="Int. J. Syst. Evol. Microbiol.">
        <title>Complete genome sequence of Corynebacterium casei LMG S-19264T (=DSM 44701T), isolated from a smear-ripened cheese.</title>
        <authorList>
            <consortium name="US DOE Joint Genome Institute (JGI-PGF)"/>
            <person name="Walter F."/>
            <person name="Albersmeier A."/>
            <person name="Kalinowski J."/>
            <person name="Ruckert C."/>
        </authorList>
    </citation>
    <scope>NUCLEOTIDE SEQUENCE</scope>
    <source>
        <strain evidence="2">CGMCC 1.16134</strain>
    </source>
</reference>
<feature type="domain" description="Copper amine oxidase-like N-terminal" evidence="1">
    <location>
        <begin position="49"/>
        <end position="143"/>
    </location>
</feature>